<reference evidence="7" key="1">
    <citation type="submission" date="2013-04" db="EMBL/GenBank/DDBJ databases">
        <authorList>
            <person name="Qu J."/>
            <person name="Murali S.C."/>
            <person name="Bandaranaike D."/>
            <person name="Bellair M."/>
            <person name="Blankenburg K."/>
            <person name="Chao H."/>
            <person name="Dinh H."/>
            <person name="Doddapaneni H."/>
            <person name="Downs B."/>
            <person name="Dugan-Rocha S."/>
            <person name="Elkadiri S."/>
            <person name="Gnanaolivu R.D."/>
            <person name="Hernandez B."/>
            <person name="Javaid M."/>
            <person name="Jayaseelan J.C."/>
            <person name="Lee S."/>
            <person name="Li M."/>
            <person name="Ming W."/>
            <person name="Munidasa M."/>
            <person name="Muniz J."/>
            <person name="Nguyen L."/>
            <person name="Ongeri F."/>
            <person name="Osuji N."/>
            <person name="Pu L.-L."/>
            <person name="Puazo M."/>
            <person name="Qu C."/>
            <person name="Quiroz J."/>
            <person name="Raj R."/>
            <person name="Weissenberger G."/>
            <person name="Xin Y."/>
            <person name="Zou X."/>
            <person name="Han Y."/>
            <person name="Richards S."/>
            <person name="Worley K."/>
            <person name="Muzny D."/>
            <person name="Gibbs R."/>
        </authorList>
    </citation>
    <scope>NUCLEOTIDE SEQUENCE</scope>
    <source>
        <strain evidence="7">Sampled in the wild</strain>
    </source>
</reference>
<keyword evidence="8" id="KW-1185">Reference proteome</keyword>
<dbReference type="GO" id="GO:0006508">
    <property type="term" value="P:proteolysis"/>
    <property type="evidence" value="ECO:0007669"/>
    <property type="project" value="UniProtKB-KW"/>
</dbReference>
<dbReference type="Gene3D" id="3.30.1640.30">
    <property type="match status" value="4"/>
</dbReference>
<dbReference type="Pfam" id="PF12032">
    <property type="entry name" value="CLIP"/>
    <property type="match status" value="3"/>
</dbReference>
<dbReference type="InterPro" id="IPR022700">
    <property type="entry name" value="CLIP"/>
</dbReference>
<gene>
    <name evidence="7" type="ORF">J437_LFUL016742</name>
</gene>
<keyword evidence="2" id="KW-0732">Signal</keyword>
<dbReference type="Proteomes" id="UP000792457">
    <property type="component" value="Unassembled WGS sequence"/>
</dbReference>
<protein>
    <recommendedName>
        <fullName evidence="6">Clip domain-containing protein</fullName>
    </recommendedName>
</protein>
<keyword evidence="1" id="KW-0645">Protease</keyword>
<dbReference type="GO" id="GO:0008236">
    <property type="term" value="F:serine-type peptidase activity"/>
    <property type="evidence" value="ECO:0007669"/>
    <property type="project" value="UniProtKB-KW"/>
</dbReference>
<organism evidence="7 8">
    <name type="scientific">Ladona fulva</name>
    <name type="common">Scarce chaser dragonfly</name>
    <name type="synonym">Libellula fulva</name>
    <dbReference type="NCBI Taxonomy" id="123851"/>
    <lineage>
        <taxon>Eukaryota</taxon>
        <taxon>Metazoa</taxon>
        <taxon>Ecdysozoa</taxon>
        <taxon>Arthropoda</taxon>
        <taxon>Hexapoda</taxon>
        <taxon>Insecta</taxon>
        <taxon>Pterygota</taxon>
        <taxon>Palaeoptera</taxon>
        <taxon>Odonata</taxon>
        <taxon>Epiprocta</taxon>
        <taxon>Anisoptera</taxon>
        <taxon>Libelluloidea</taxon>
        <taxon>Libellulidae</taxon>
        <taxon>Ladona</taxon>
    </lineage>
</organism>
<dbReference type="SMART" id="SM00680">
    <property type="entry name" value="CLIP"/>
    <property type="match status" value="4"/>
</dbReference>
<dbReference type="PROSITE" id="PS51888">
    <property type="entry name" value="CLIP"/>
    <property type="match status" value="3"/>
</dbReference>
<evidence type="ECO:0000256" key="3">
    <source>
        <dbReference type="ARBA" id="ARBA00022801"/>
    </source>
</evidence>
<reference evidence="7" key="2">
    <citation type="submission" date="2017-10" db="EMBL/GenBank/DDBJ databases">
        <title>Ladona fulva Genome sequencing and assembly.</title>
        <authorList>
            <person name="Murali S."/>
            <person name="Richards S."/>
            <person name="Bandaranaike D."/>
            <person name="Bellair M."/>
            <person name="Blankenburg K."/>
            <person name="Chao H."/>
            <person name="Dinh H."/>
            <person name="Doddapaneni H."/>
            <person name="Dugan-Rocha S."/>
            <person name="Elkadiri S."/>
            <person name="Gnanaolivu R."/>
            <person name="Hernandez B."/>
            <person name="Skinner E."/>
            <person name="Javaid M."/>
            <person name="Lee S."/>
            <person name="Li M."/>
            <person name="Ming W."/>
            <person name="Munidasa M."/>
            <person name="Muniz J."/>
            <person name="Nguyen L."/>
            <person name="Hughes D."/>
            <person name="Osuji N."/>
            <person name="Pu L.-L."/>
            <person name="Puazo M."/>
            <person name="Qu C."/>
            <person name="Quiroz J."/>
            <person name="Raj R."/>
            <person name="Weissenberger G."/>
            <person name="Xin Y."/>
            <person name="Zou X."/>
            <person name="Han Y."/>
            <person name="Worley K."/>
            <person name="Muzny D."/>
            <person name="Gibbs R."/>
        </authorList>
    </citation>
    <scope>NUCLEOTIDE SEQUENCE</scope>
    <source>
        <strain evidence="7">Sampled in the wild</strain>
    </source>
</reference>
<evidence type="ECO:0000313" key="8">
    <source>
        <dbReference type="Proteomes" id="UP000792457"/>
    </source>
</evidence>
<accession>A0A8K0KJK2</accession>
<dbReference type="InterPro" id="IPR038565">
    <property type="entry name" value="CLIP_sf"/>
</dbReference>
<feature type="domain" description="Clip" evidence="6">
    <location>
        <begin position="192"/>
        <end position="242"/>
    </location>
</feature>
<keyword evidence="4" id="KW-0720">Serine protease</keyword>
<evidence type="ECO:0000313" key="7">
    <source>
        <dbReference type="EMBL" id="KAG8236446.1"/>
    </source>
</evidence>
<keyword evidence="5" id="KW-1015">Disulfide bond</keyword>
<dbReference type="EMBL" id="KZ309027">
    <property type="protein sequence ID" value="KAG8236446.1"/>
    <property type="molecule type" value="Genomic_DNA"/>
</dbReference>
<comment type="caution">
    <text evidence="7">The sequence shown here is derived from an EMBL/GenBank/DDBJ whole genome shotgun (WGS) entry which is preliminary data.</text>
</comment>
<feature type="domain" description="Clip" evidence="6">
    <location>
        <begin position="36"/>
        <end position="89"/>
    </location>
</feature>
<evidence type="ECO:0000256" key="2">
    <source>
        <dbReference type="ARBA" id="ARBA00022729"/>
    </source>
</evidence>
<evidence type="ECO:0000259" key="6">
    <source>
        <dbReference type="PROSITE" id="PS51888"/>
    </source>
</evidence>
<evidence type="ECO:0000256" key="4">
    <source>
        <dbReference type="ARBA" id="ARBA00022825"/>
    </source>
</evidence>
<proteinExistence type="predicted"/>
<dbReference type="AlphaFoldDB" id="A0A8K0KJK2"/>
<name>A0A8K0KJK2_LADFU</name>
<evidence type="ECO:0000256" key="1">
    <source>
        <dbReference type="ARBA" id="ARBA00022670"/>
    </source>
</evidence>
<feature type="domain" description="Clip" evidence="6">
    <location>
        <begin position="115"/>
        <end position="168"/>
    </location>
</feature>
<evidence type="ECO:0000256" key="5">
    <source>
        <dbReference type="ARBA" id="ARBA00023157"/>
    </source>
</evidence>
<keyword evidence="3" id="KW-0378">Hydrolase</keyword>
<sequence>MNQSLCGHWKGYPLICCPSETKETTTTSLSVEYGESCRTPERRRGSCIRVAQCSRFAHIVGKENIPQSTVAILNESYCGTYGKVPLICCPTDSTPTTTTSTSTTPVSTTVAYNGICWTPNAVKGKCIKVRDCPQFAEALIREPESESIQEALNESFCGIRRKHKLVCCPDDVKITQTTPAEPVIEAIETGLSCQTPTGETGTCMSEIDCPGRHVDSLLHNSQPTSNRKSFCGVKDGARLICCPPASDHAKTEDTCKTPSGEDGKCISLDECSALSSLVDPKRLTKHTLEQLRKLHCGPLDNDNMYCCSSSTADNDEKQHRNLYLLDQNSCGKSPLFRVLEDRSEIGKKAKLSTIPWMALIAYNSGKYSLKDLWNSMKPIKVKEPFTVEVQVQFEELKQLRKCNFECSGANIKDIQLFPDISSFN</sequence>